<evidence type="ECO:0000259" key="11">
    <source>
        <dbReference type="PROSITE" id="PS51918"/>
    </source>
</evidence>
<comment type="catalytic activity">
    <reaction evidence="10">
        <text>GTP + AH2 + S-adenosyl-L-methionine = (8S)-3',8-cyclo-7,8-dihydroguanosine 5'-triphosphate + 5'-deoxyadenosine + L-methionine + A + H(+)</text>
        <dbReference type="Rhea" id="RHEA:49576"/>
        <dbReference type="ChEBI" id="CHEBI:13193"/>
        <dbReference type="ChEBI" id="CHEBI:15378"/>
        <dbReference type="ChEBI" id="CHEBI:17319"/>
        <dbReference type="ChEBI" id="CHEBI:17499"/>
        <dbReference type="ChEBI" id="CHEBI:37565"/>
        <dbReference type="ChEBI" id="CHEBI:57844"/>
        <dbReference type="ChEBI" id="CHEBI:59789"/>
        <dbReference type="ChEBI" id="CHEBI:131766"/>
        <dbReference type="EC" id="4.1.99.22"/>
    </reaction>
</comment>
<feature type="binding site" evidence="10">
    <location>
        <position position="258"/>
    </location>
    <ligand>
        <name>[4Fe-4S] cluster</name>
        <dbReference type="ChEBI" id="CHEBI:49883"/>
        <label>2</label>
        <note>4Fe-4S-substrate</note>
    </ligand>
</feature>
<feature type="binding site" evidence="10">
    <location>
        <begin position="263"/>
        <end position="265"/>
    </location>
    <ligand>
        <name>GTP</name>
        <dbReference type="ChEBI" id="CHEBI:37565"/>
    </ligand>
</feature>
<dbReference type="AlphaFoldDB" id="A0A1X0CWA1"/>
<feature type="binding site" evidence="10">
    <location>
        <position position="194"/>
    </location>
    <ligand>
        <name>S-adenosyl-L-methionine</name>
        <dbReference type="ChEBI" id="CHEBI:59789"/>
    </ligand>
</feature>
<feature type="binding site" evidence="10">
    <location>
        <position position="18"/>
    </location>
    <ligand>
        <name>GTP</name>
        <dbReference type="ChEBI" id="CHEBI:37565"/>
    </ligand>
</feature>
<feature type="binding site" evidence="10">
    <location>
        <position position="69"/>
    </location>
    <ligand>
        <name>GTP</name>
        <dbReference type="ChEBI" id="CHEBI:37565"/>
    </ligand>
</feature>
<dbReference type="PROSITE" id="PS51918">
    <property type="entry name" value="RADICAL_SAM"/>
    <property type="match status" value="1"/>
</dbReference>
<dbReference type="Pfam" id="PF06463">
    <property type="entry name" value="Mob_synth_C"/>
    <property type="match status" value="1"/>
</dbReference>
<gene>
    <name evidence="10" type="primary">moaA</name>
    <name evidence="12" type="ORF">BST26_20245</name>
</gene>
<feature type="binding site" evidence="10">
    <location>
        <position position="124"/>
    </location>
    <ligand>
        <name>S-adenosyl-L-methionine</name>
        <dbReference type="ChEBI" id="CHEBI:59789"/>
    </ligand>
</feature>
<dbReference type="SUPFAM" id="SSF102114">
    <property type="entry name" value="Radical SAM enzymes"/>
    <property type="match status" value="1"/>
</dbReference>
<dbReference type="EMBL" id="MVHS01000080">
    <property type="protein sequence ID" value="ORA63770.1"/>
    <property type="molecule type" value="Genomic_DNA"/>
</dbReference>
<sequence length="330" mass="35667">MRVAELRDGFGRRARDLRISLTQDCTLRCRYCMPAHGLPSLPTPELLTAEEVCRLVDVAVDRLGIAEVRLTGGEPLVRRDLERIIAMIRARHSELPVALTTNGVGLAHRAADLVAAGLSRINISLDTVDRAAFVALARRDRLPDVIAGIDAIRATGIGPVKINAVLLPETLSGAVDLLRWCIDRGLQLRFIEAMPLDAEETWRPDTLVTAADLLAELGRHVALTPLGRDDPGAPAELWRVDDGPATVGVIASMTRSFCGTCDRTRITATGRVRPCLFSDDELDLRAVLRAGGDDDALAEAWQAVTARKSAGHDPVARLQHPRRSMGAIGG</sequence>
<comment type="pathway">
    <text evidence="10">Cofactor biosynthesis; molybdopterin biosynthesis.</text>
</comment>
<keyword evidence="7 10" id="KW-0342">GTP-binding</keyword>
<feature type="binding site" evidence="10">
    <location>
        <position position="73"/>
    </location>
    <ligand>
        <name>S-adenosyl-L-methionine</name>
        <dbReference type="ChEBI" id="CHEBI:59789"/>
    </ligand>
</feature>
<feature type="binding site" evidence="10">
    <location>
        <position position="29"/>
    </location>
    <ligand>
        <name>[4Fe-4S] cluster</name>
        <dbReference type="ChEBI" id="CHEBI:49883"/>
        <label>1</label>
        <note>4Fe-4S-S-AdoMet</note>
    </ligand>
</feature>
<keyword evidence="13" id="KW-1185">Reference proteome</keyword>
<feature type="binding site" evidence="10">
    <location>
        <position position="161"/>
    </location>
    <ligand>
        <name>GTP</name>
        <dbReference type="ChEBI" id="CHEBI:37565"/>
    </ligand>
</feature>
<dbReference type="SFLD" id="SFLDG01383">
    <property type="entry name" value="cyclic_pyranopterin_phosphate"/>
    <property type="match status" value="1"/>
</dbReference>
<dbReference type="Proteomes" id="UP000192801">
    <property type="component" value="Unassembled WGS sequence"/>
</dbReference>
<protein>
    <recommendedName>
        <fullName evidence="10">GTP 3',8-cyclase</fullName>
        <ecNumber evidence="10">4.1.99.22</ecNumber>
    </recommendedName>
    <alternativeName>
        <fullName evidence="10">Molybdenum cofactor biosynthesis protein A</fullName>
    </alternativeName>
</protein>
<dbReference type="InterPro" id="IPR006638">
    <property type="entry name" value="Elp3/MiaA/NifB-like_rSAM"/>
</dbReference>
<evidence type="ECO:0000256" key="7">
    <source>
        <dbReference type="ARBA" id="ARBA00023134"/>
    </source>
</evidence>
<evidence type="ECO:0000256" key="6">
    <source>
        <dbReference type="ARBA" id="ARBA00023014"/>
    </source>
</evidence>
<dbReference type="CDD" id="cd01335">
    <property type="entry name" value="Radical_SAM"/>
    <property type="match status" value="1"/>
</dbReference>
<evidence type="ECO:0000256" key="1">
    <source>
        <dbReference type="ARBA" id="ARBA00022485"/>
    </source>
</evidence>
<dbReference type="GO" id="GO:0051539">
    <property type="term" value="F:4 iron, 4 sulfur cluster binding"/>
    <property type="evidence" value="ECO:0007669"/>
    <property type="project" value="UniProtKB-UniRule"/>
</dbReference>
<evidence type="ECO:0000256" key="4">
    <source>
        <dbReference type="ARBA" id="ARBA00022741"/>
    </source>
</evidence>
<comment type="similarity">
    <text evidence="10">Belongs to the radical SAM superfamily. MoaA family.</text>
</comment>
<evidence type="ECO:0000313" key="12">
    <source>
        <dbReference type="EMBL" id="ORA63770.1"/>
    </source>
</evidence>
<dbReference type="EC" id="4.1.99.22" evidence="10"/>
<comment type="function">
    <text evidence="10">Catalyzes the cyclization of GTP to (8S)-3',8-cyclo-7,8-dihydroguanosine 5'-triphosphate.</text>
</comment>
<dbReference type="NCBIfam" id="TIGR02666">
    <property type="entry name" value="moaA"/>
    <property type="match status" value="1"/>
</dbReference>
<keyword evidence="2 10" id="KW-0949">S-adenosyl-L-methionine</keyword>
<dbReference type="STRING" id="444597.BST26_20245"/>
<evidence type="ECO:0000256" key="2">
    <source>
        <dbReference type="ARBA" id="ARBA00022691"/>
    </source>
</evidence>
<dbReference type="GO" id="GO:0005525">
    <property type="term" value="F:GTP binding"/>
    <property type="evidence" value="ECO:0007669"/>
    <property type="project" value="UniProtKB-UniRule"/>
</dbReference>
<name>A0A1X0CWA1_9MYCO</name>
<accession>A0A1X0CWA1</accession>
<dbReference type="GO" id="GO:0046872">
    <property type="term" value="F:metal ion binding"/>
    <property type="evidence" value="ECO:0007669"/>
    <property type="project" value="UniProtKB-KW"/>
</dbReference>
<dbReference type="UniPathway" id="UPA00344"/>
<organism evidence="12 13">
    <name type="scientific">Mycolicibacterium insubricum</name>
    <dbReference type="NCBI Taxonomy" id="444597"/>
    <lineage>
        <taxon>Bacteria</taxon>
        <taxon>Bacillati</taxon>
        <taxon>Actinomycetota</taxon>
        <taxon>Actinomycetes</taxon>
        <taxon>Mycobacteriales</taxon>
        <taxon>Mycobacteriaceae</taxon>
        <taxon>Mycolicibacterium</taxon>
    </lineage>
</organism>
<keyword evidence="8 10" id="KW-0501">Molybdenum cofactor biosynthesis</keyword>
<dbReference type="InterPro" id="IPR007197">
    <property type="entry name" value="rSAM"/>
</dbReference>
<dbReference type="PANTHER" id="PTHR22960:SF0">
    <property type="entry name" value="MOLYBDENUM COFACTOR BIOSYNTHESIS PROTEIN 1"/>
    <property type="match status" value="1"/>
</dbReference>
<dbReference type="CDD" id="cd21117">
    <property type="entry name" value="Twitch_MoaA"/>
    <property type="match status" value="1"/>
</dbReference>
<dbReference type="HAMAP" id="MF_01225_B">
    <property type="entry name" value="MoaA_B"/>
    <property type="match status" value="1"/>
</dbReference>
<dbReference type="GO" id="GO:0061798">
    <property type="term" value="F:GTP 3',8'-cyclase activity"/>
    <property type="evidence" value="ECO:0007669"/>
    <property type="project" value="UniProtKB-UniRule"/>
</dbReference>
<keyword evidence="4 10" id="KW-0547">Nucleotide-binding</keyword>
<evidence type="ECO:0000256" key="3">
    <source>
        <dbReference type="ARBA" id="ARBA00022723"/>
    </source>
</evidence>
<proteinExistence type="inferred from homology"/>
<comment type="caution">
    <text evidence="12">The sequence shown here is derived from an EMBL/GenBank/DDBJ whole genome shotgun (WGS) entry which is preliminary data.</text>
</comment>
<dbReference type="Pfam" id="PF04055">
    <property type="entry name" value="Radical_SAM"/>
    <property type="match status" value="1"/>
</dbReference>
<comment type="subunit">
    <text evidence="10">Monomer and homodimer.</text>
</comment>
<keyword evidence="6 10" id="KW-0411">Iron-sulfur</keyword>
<feature type="binding site" evidence="10">
    <location>
        <position position="31"/>
    </location>
    <ligand>
        <name>S-adenosyl-L-methionine</name>
        <dbReference type="ChEBI" id="CHEBI:59789"/>
    </ligand>
</feature>
<evidence type="ECO:0000256" key="10">
    <source>
        <dbReference type="HAMAP-Rule" id="MF_01225"/>
    </source>
</evidence>
<dbReference type="InterPro" id="IPR013785">
    <property type="entry name" value="Aldolase_TIM"/>
</dbReference>
<dbReference type="InterPro" id="IPR058240">
    <property type="entry name" value="rSAM_sf"/>
</dbReference>
<dbReference type="GO" id="GO:1904047">
    <property type="term" value="F:S-adenosyl-L-methionine binding"/>
    <property type="evidence" value="ECO:0007669"/>
    <property type="project" value="UniProtKB-UniRule"/>
</dbReference>
<feature type="binding site" evidence="10">
    <location>
        <position position="275"/>
    </location>
    <ligand>
        <name>[4Fe-4S] cluster</name>
        <dbReference type="ChEBI" id="CHEBI:49883"/>
        <label>2</label>
        <note>4Fe-4S-substrate</note>
    </ligand>
</feature>
<dbReference type="SMART" id="SM00729">
    <property type="entry name" value="Elp3"/>
    <property type="match status" value="1"/>
</dbReference>
<feature type="binding site" evidence="10">
    <location>
        <position position="100"/>
    </location>
    <ligand>
        <name>GTP</name>
        <dbReference type="ChEBI" id="CHEBI:37565"/>
    </ligand>
</feature>
<comment type="cofactor">
    <cofactor evidence="10">
        <name>[4Fe-4S] cluster</name>
        <dbReference type="ChEBI" id="CHEBI:49883"/>
    </cofactor>
    <text evidence="10">Binds 2 [4Fe-4S] clusters. Binds 1 [4Fe-4S] cluster coordinated with 3 cysteines and an exchangeable S-adenosyl-L-methionine and 1 [4Fe-4S] cluster coordinated with 3 cysteines and the GTP-derived substrate.</text>
</comment>
<dbReference type="GO" id="GO:0006777">
    <property type="term" value="P:Mo-molybdopterin cofactor biosynthetic process"/>
    <property type="evidence" value="ECO:0007669"/>
    <property type="project" value="UniProtKB-UniRule"/>
</dbReference>
<reference evidence="12 13" key="1">
    <citation type="submission" date="2016-12" db="EMBL/GenBank/DDBJ databases">
        <title>The new phylogeny of genus Mycobacterium.</title>
        <authorList>
            <person name="Tortoli E."/>
            <person name="Trovato A."/>
            <person name="Cirillo D.M."/>
        </authorList>
    </citation>
    <scope>NUCLEOTIDE SEQUENCE [LARGE SCALE GENOMIC DNA]</scope>
    <source>
        <strain evidence="12 13">DSM 45130</strain>
    </source>
</reference>
<dbReference type="InterPro" id="IPR013483">
    <property type="entry name" value="MoaA"/>
</dbReference>
<evidence type="ECO:0000256" key="5">
    <source>
        <dbReference type="ARBA" id="ARBA00023004"/>
    </source>
</evidence>
<feature type="domain" description="Radical SAM core" evidence="11">
    <location>
        <begin position="9"/>
        <end position="226"/>
    </location>
</feature>
<dbReference type="GO" id="GO:0061799">
    <property type="term" value="F:cyclic pyranopterin monophosphate synthase activity"/>
    <property type="evidence" value="ECO:0007669"/>
    <property type="project" value="TreeGrafter"/>
</dbReference>
<feature type="binding site" evidence="10">
    <location>
        <position position="25"/>
    </location>
    <ligand>
        <name>[4Fe-4S] cluster</name>
        <dbReference type="ChEBI" id="CHEBI:49883"/>
        <label>1</label>
        <note>4Fe-4S-S-AdoMet</note>
    </ligand>
</feature>
<keyword evidence="1 10" id="KW-0004">4Fe-4S</keyword>
<evidence type="ECO:0000256" key="9">
    <source>
        <dbReference type="ARBA" id="ARBA00023239"/>
    </source>
</evidence>
<keyword evidence="9 10" id="KW-0456">Lyase</keyword>
<dbReference type="InterPro" id="IPR040064">
    <property type="entry name" value="MoaA-like"/>
</dbReference>
<evidence type="ECO:0000313" key="13">
    <source>
        <dbReference type="Proteomes" id="UP000192801"/>
    </source>
</evidence>
<dbReference type="SFLD" id="SFLDS00029">
    <property type="entry name" value="Radical_SAM"/>
    <property type="match status" value="1"/>
</dbReference>
<keyword evidence="5 10" id="KW-0408">Iron</keyword>
<feature type="binding site" evidence="10">
    <location>
        <position position="261"/>
    </location>
    <ligand>
        <name>[4Fe-4S] cluster</name>
        <dbReference type="ChEBI" id="CHEBI:49883"/>
        <label>2</label>
        <note>4Fe-4S-substrate</note>
    </ligand>
</feature>
<dbReference type="SFLD" id="SFLDG01067">
    <property type="entry name" value="SPASM/twitch_domain_containing"/>
    <property type="match status" value="1"/>
</dbReference>
<dbReference type="Gene3D" id="3.20.20.70">
    <property type="entry name" value="Aldolase class I"/>
    <property type="match status" value="1"/>
</dbReference>
<dbReference type="InterPro" id="IPR050105">
    <property type="entry name" value="MoCo_biosynth_MoaA/MoaC"/>
</dbReference>
<feature type="binding site" evidence="10">
    <location>
        <position position="32"/>
    </location>
    <ligand>
        <name>[4Fe-4S] cluster</name>
        <dbReference type="ChEBI" id="CHEBI:49883"/>
        <label>1</label>
        <note>4Fe-4S-S-AdoMet</note>
    </ligand>
</feature>
<keyword evidence="3 10" id="KW-0479">Metal-binding</keyword>
<dbReference type="PANTHER" id="PTHR22960">
    <property type="entry name" value="MOLYBDOPTERIN COFACTOR SYNTHESIS PROTEIN A"/>
    <property type="match status" value="1"/>
</dbReference>
<dbReference type="SFLD" id="SFLDG01386">
    <property type="entry name" value="main_SPASM_domain-containing"/>
    <property type="match status" value="1"/>
</dbReference>
<evidence type="ECO:0000256" key="8">
    <source>
        <dbReference type="ARBA" id="ARBA00023150"/>
    </source>
</evidence>
<dbReference type="InterPro" id="IPR010505">
    <property type="entry name" value="MoaA_twitch"/>
</dbReference>